<feature type="domain" description="Ribonuclease H1 N-terminal" evidence="1">
    <location>
        <begin position="67"/>
        <end position="112"/>
    </location>
</feature>
<proteinExistence type="predicted"/>
<evidence type="ECO:0000313" key="2">
    <source>
        <dbReference type="EMBL" id="KAG9196634.1"/>
    </source>
</evidence>
<dbReference type="InterPro" id="IPR037056">
    <property type="entry name" value="RNase_H1_N_sf"/>
</dbReference>
<evidence type="ECO:0000259" key="1">
    <source>
        <dbReference type="Pfam" id="PF01693"/>
    </source>
</evidence>
<evidence type="ECO:0000313" key="3">
    <source>
        <dbReference type="Proteomes" id="UP001199106"/>
    </source>
</evidence>
<organism evidence="2 3">
    <name type="scientific">Alternaria panax</name>
    <dbReference type="NCBI Taxonomy" id="48097"/>
    <lineage>
        <taxon>Eukaryota</taxon>
        <taxon>Fungi</taxon>
        <taxon>Dikarya</taxon>
        <taxon>Ascomycota</taxon>
        <taxon>Pezizomycotina</taxon>
        <taxon>Dothideomycetes</taxon>
        <taxon>Pleosporomycetidae</taxon>
        <taxon>Pleosporales</taxon>
        <taxon>Pleosporineae</taxon>
        <taxon>Pleosporaceae</taxon>
        <taxon>Alternaria</taxon>
        <taxon>Alternaria sect. Panax</taxon>
    </lineage>
</organism>
<gene>
    <name evidence="2" type="ORF">G6011_01755</name>
</gene>
<dbReference type="InterPro" id="IPR009027">
    <property type="entry name" value="Ribosomal_bL9/RNase_H1_N"/>
</dbReference>
<dbReference type="Gene3D" id="3.40.970.10">
    <property type="entry name" value="Ribonuclease H1, N-terminal domain"/>
    <property type="match status" value="2"/>
</dbReference>
<dbReference type="SUPFAM" id="SSF55658">
    <property type="entry name" value="L9 N-domain-like"/>
    <property type="match status" value="1"/>
</dbReference>
<dbReference type="AlphaFoldDB" id="A0AAD4ILB0"/>
<dbReference type="Pfam" id="PF01693">
    <property type="entry name" value="Cauli_VI"/>
    <property type="match status" value="2"/>
</dbReference>
<keyword evidence="3" id="KW-1185">Reference proteome</keyword>
<reference evidence="2" key="1">
    <citation type="submission" date="2021-07" db="EMBL/GenBank/DDBJ databases">
        <title>Genome Resource of American Ginseng Black Spot Pathogen Alternaria panax.</title>
        <authorList>
            <person name="Qiu C."/>
            <person name="Wang W."/>
            <person name="Liu Z."/>
        </authorList>
    </citation>
    <scope>NUCLEOTIDE SEQUENCE</scope>
    <source>
        <strain evidence="2">BNCC115425</strain>
    </source>
</reference>
<feature type="domain" description="Ribonuclease H1 N-terminal" evidence="1">
    <location>
        <begin position="16"/>
        <end position="45"/>
    </location>
</feature>
<comment type="caution">
    <text evidence="2">The sequence shown here is derived from an EMBL/GenBank/DDBJ whole genome shotgun (WGS) entry which is preliminary data.</text>
</comment>
<dbReference type="EMBL" id="JAANER010000001">
    <property type="protein sequence ID" value="KAG9196634.1"/>
    <property type="molecule type" value="Genomic_DNA"/>
</dbReference>
<dbReference type="InterPro" id="IPR011320">
    <property type="entry name" value="RNase_H1_N"/>
</dbReference>
<dbReference type="Proteomes" id="UP001199106">
    <property type="component" value="Unassembled WGS sequence"/>
</dbReference>
<sequence length="204" mass="23289">MLKKNYCAINLPVESRGIYASWDQVKTLVIGQPAQHKGFATHQEAVPDAEQGESLDEIGDENSSANYYAVARGRKIGLYDSWYGDNGAQKQTDGFSGVNFERFKDRDSATRYLCDNGIPRPEIRLFRETLKPQRRKPVKEEIKRLLSSQHLAEPSRREAGIDAIRDLLIQYLLPERISVDQEDQKEGLILTDDQTLVIYQNTCR</sequence>
<name>A0AAD4ILB0_9PLEO</name>
<accession>A0AAD4ILB0</accession>
<protein>
    <recommendedName>
        <fullName evidence="1">Ribonuclease H1 N-terminal domain-containing protein</fullName>
    </recommendedName>
</protein>